<dbReference type="InterPro" id="IPR011545">
    <property type="entry name" value="DEAD/DEAH_box_helicase_dom"/>
</dbReference>
<evidence type="ECO:0000313" key="12">
    <source>
        <dbReference type="Proteomes" id="UP000003452"/>
    </source>
</evidence>
<evidence type="ECO:0000256" key="6">
    <source>
        <dbReference type="ARBA" id="ARBA00022801"/>
    </source>
</evidence>
<dbReference type="InterPro" id="IPR054712">
    <property type="entry name" value="Cas3-like_dom"/>
</dbReference>
<keyword evidence="5" id="KW-0547">Nucleotide-binding</keyword>
<dbReference type="InterPro" id="IPR014001">
    <property type="entry name" value="Helicase_ATP-bd"/>
</dbReference>
<dbReference type="InterPro" id="IPR006474">
    <property type="entry name" value="Helicase_Cas3_CRISPR-ass_core"/>
</dbReference>
<dbReference type="EMBL" id="ABQC02000012">
    <property type="protein sequence ID" value="EDY96626.1"/>
    <property type="molecule type" value="Genomic_DNA"/>
</dbReference>
<dbReference type="eggNOG" id="COG1203">
    <property type="taxonomic scope" value="Bacteria"/>
</dbReference>
<dbReference type="Gene3D" id="3.40.50.300">
    <property type="entry name" value="P-loop containing nucleotide triphosphate hydrolases"/>
    <property type="match status" value="2"/>
</dbReference>
<keyword evidence="11" id="KW-0255">Endonuclease</keyword>
<protein>
    <submittedName>
        <fullName evidence="11">CRISPR-associated endonuclease Cas3-HD</fullName>
        <ecNumber evidence="11">3.1.-.-</ecNumber>
    </submittedName>
</protein>
<dbReference type="Pfam" id="PF22590">
    <property type="entry name" value="Cas3-like_C_2"/>
    <property type="match status" value="1"/>
</dbReference>
<dbReference type="NCBIfam" id="TIGR01596">
    <property type="entry name" value="cas3_HD"/>
    <property type="match status" value="1"/>
</dbReference>
<dbReference type="SUPFAM" id="SSF109604">
    <property type="entry name" value="HD-domain/PDEase-like"/>
    <property type="match status" value="1"/>
</dbReference>
<dbReference type="GO" id="GO:0004386">
    <property type="term" value="F:helicase activity"/>
    <property type="evidence" value="ECO:0007669"/>
    <property type="project" value="UniProtKB-KW"/>
</dbReference>
<dbReference type="PROSITE" id="PS51643">
    <property type="entry name" value="HD_CAS3"/>
    <property type="match status" value="1"/>
</dbReference>
<evidence type="ECO:0000256" key="7">
    <source>
        <dbReference type="ARBA" id="ARBA00022806"/>
    </source>
</evidence>
<dbReference type="RefSeq" id="WP_007558744.1">
    <property type="nucleotide sequence ID" value="NZ_DS990119.1"/>
</dbReference>
<organism evidence="11 12">
    <name type="scientific">Phocaeicola plebeius (strain DSM 17135 / JCM 12973 / CCUG 54634 / M2)</name>
    <name type="common">Bacteroides plebeius</name>
    <dbReference type="NCBI Taxonomy" id="484018"/>
    <lineage>
        <taxon>Bacteria</taxon>
        <taxon>Pseudomonadati</taxon>
        <taxon>Bacteroidota</taxon>
        <taxon>Bacteroidia</taxon>
        <taxon>Bacteroidales</taxon>
        <taxon>Bacteroidaceae</taxon>
        <taxon>Phocaeicola</taxon>
    </lineage>
</organism>
<proteinExistence type="inferred from homology"/>
<reference evidence="11 12" key="1">
    <citation type="submission" date="2008-08" db="EMBL/GenBank/DDBJ databases">
        <title>Draft genome sequence of Bacteroides plebeius (DSM 17135).</title>
        <authorList>
            <person name="Sudarsanam P."/>
            <person name="Ley R."/>
            <person name="Guruge J."/>
            <person name="Turnbaugh P.J."/>
            <person name="Mahowald M."/>
            <person name="Liep D."/>
            <person name="Gordon J."/>
        </authorList>
    </citation>
    <scope>NUCLEOTIDE SEQUENCE [LARGE SCALE GENOMIC DNA]</scope>
    <source>
        <strain evidence="12">DSM 17135 / JCM 12973 / M2</strain>
    </source>
</reference>
<dbReference type="NCBIfam" id="TIGR01587">
    <property type="entry name" value="cas3_core"/>
    <property type="match status" value="1"/>
</dbReference>
<name>B5CWH9_PHOPM</name>
<dbReference type="GeneID" id="43183589"/>
<keyword evidence="9" id="KW-0051">Antiviral defense</keyword>
<dbReference type="Proteomes" id="UP000003452">
    <property type="component" value="Unassembled WGS sequence"/>
</dbReference>
<dbReference type="OrthoDB" id="9810236at2"/>
<dbReference type="HOGENOM" id="CLU_010123_0_0_10"/>
<evidence type="ECO:0000256" key="5">
    <source>
        <dbReference type="ARBA" id="ARBA00022741"/>
    </source>
</evidence>
<dbReference type="InterPro" id="IPR027417">
    <property type="entry name" value="P-loop_NTPase"/>
</dbReference>
<evidence type="ECO:0000256" key="8">
    <source>
        <dbReference type="ARBA" id="ARBA00022840"/>
    </source>
</evidence>
<reference evidence="11 12" key="2">
    <citation type="submission" date="2008-08" db="EMBL/GenBank/DDBJ databases">
        <authorList>
            <person name="Fulton L."/>
            <person name="Clifton S."/>
            <person name="Fulton B."/>
            <person name="Xu J."/>
            <person name="Minx P."/>
            <person name="Pepin K.H."/>
            <person name="Johnson M."/>
            <person name="Thiruvilangam P."/>
            <person name="Bhonagiri V."/>
            <person name="Nash W.E."/>
            <person name="Mardis E.R."/>
            <person name="Wilson R.K."/>
        </authorList>
    </citation>
    <scope>NUCLEOTIDE SEQUENCE [LARGE SCALE GENOMIC DNA]</scope>
    <source>
        <strain evidence="12">DSM 17135 / JCM 12973 / M2</strain>
    </source>
</reference>
<comment type="similarity">
    <text evidence="1">In the N-terminal section; belongs to the CRISPR-associated nuclease Cas3-HD family.</text>
</comment>
<dbReference type="CDD" id="cd09641">
    <property type="entry name" value="Cas3''_I"/>
    <property type="match status" value="1"/>
</dbReference>
<evidence type="ECO:0000313" key="11">
    <source>
        <dbReference type="EMBL" id="EDY96626.1"/>
    </source>
</evidence>
<comment type="caution">
    <text evidence="11">The sequence shown here is derived from an EMBL/GenBank/DDBJ whole genome shotgun (WGS) entry which is preliminary data.</text>
</comment>
<dbReference type="GO" id="GO:0005524">
    <property type="term" value="F:ATP binding"/>
    <property type="evidence" value="ECO:0007669"/>
    <property type="project" value="UniProtKB-KW"/>
</dbReference>
<evidence type="ECO:0000259" key="10">
    <source>
        <dbReference type="PROSITE" id="PS51643"/>
    </source>
</evidence>
<evidence type="ECO:0000256" key="9">
    <source>
        <dbReference type="ARBA" id="ARBA00023118"/>
    </source>
</evidence>
<accession>B5CWH9</accession>
<dbReference type="GO" id="GO:0051607">
    <property type="term" value="P:defense response to virus"/>
    <property type="evidence" value="ECO:0007669"/>
    <property type="project" value="UniProtKB-KW"/>
</dbReference>
<dbReference type="CDD" id="cd17930">
    <property type="entry name" value="DEXHc_cas3"/>
    <property type="match status" value="1"/>
</dbReference>
<dbReference type="InterPro" id="IPR038257">
    <property type="entry name" value="CRISPR-assoc_Cas3_HD_sf"/>
</dbReference>
<keyword evidence="7" id="KW-0347">Helicase</keyword>
<keyword evidence="8" id="KW-0067">ATP-binding</keyword>
<dbReference type="GO" id="GO:0003676">
    <property type="term" value="F:nucleic acid binding"/>
    <property type="evidence" value="ECO:0007669"/>
    <property type="project" value="InterPro"/>
</dbReference>
<dbReference type="GO" id="GO:0004519">
    <property type="term" value="F:endonuclease activity"/>
    <property type="evidence" value="ECO:0007669"/>
    <property type="project" value="UniProtKB-KW"/>
</dbReference>
<evidence type="ECO:0000256" key="4">
    <source>
        <dbReference type="ARBA" id="ARBA00022723"/>
    </source>
</evidence>
<evidence type="ECO:0000256" key="2">
    <source>
        <dbReference type="ARBA" id="ARBA00009046"/>
    </source>
</evidence>
<feature type="domain" description="HD Cas3-type" evidence="10">
    <location>
        <begin position="20"/>
        <end position="178"/>
    </location>
</feature>
<dbReference type="Pfam" id="PF00270">
    <property type="entry name" value="DEAD"/>
    <property type="match status" value="1"/>
</dbReference>
<dbReference type="InterPro" id="IPR006483">
    <property type="entry name" value="CRISPR-assoc_Cas3_HD"/>
</dbReference>
<dbReference type="AlphaFoldDB" id="B5CWH9"/>
<dbReference type="GO" id="GO:0046872">
    <property type="term" value="F:metal ion binding"/>
    <property type="evidence" value="ECO:0007669"/>
    <property type="project" value="UniProtKB-KW"/>
</dbReference>
<dbReference type="Gene3D" id="1.10.3210.30">
    <property type="match status" value="1"/>
</dbReference>
<keyword evidence="3" id="KW-0540">Nuclease</keyword>
<keyword evidence="4" id="KW-0479">Metal-binding</keyword>
<dbReference type="GO" id="GO:0016787">
    <property type="term" value="F:hydrolase activity"/>
    <property type="evidence" value="ECO:0007669"/>
    <property type="project" value="UniProtKB-KW"/>
</dbReference>
<comment type="similarity">
    <text evidence="2">In the central section; belongs to the CRISPR-associated helicase Cas3 family.</text>
</comment>
<sequence length="739" mass="84536">MMQEPQYISHLKRLDIGDANSWVFQSNEVHQQGVALLTQKFASAFGCARMGYIIGQFHDIGKEQDSFQLYIRKVSGFKPDLKYAGRTPHAFIGALVVRKLYPHLFPLLSYPIASHHTGLSDSYDFNAKMNDDIPSGVRFPVPDFTEKDLIPTGKSFGPDDLNHFIRLLFSCLVDADYLDTERFLNENNYFQRGNGVPLTGLLPRLVTYLAGLSENSPQTELNQLRRKIQHLCGEKSIKEPGFYSLTVPTGGGKTLSSLLWAVKHAVKYGKDRIIIVIPYTSIIVQTAAILRKIFGDENVCEHHSSFDFEEVWKDKPDSSQLELQQRLASENWDYPIIVTTNVQFFESLFGNKPSVCRKLHNIANSVVILDEIQTLPREYLQPIVNAMDSYQRLFGVSFLFTTASQPILSGNHQGTNNLVQLYGLKKVEELIPNNWNLHDKLRRVNIHIDDFRSLYDDIVHRLTQYDKVLCIVNTRNDAFEIFSRMPQEGLVFHLSRRMCPLHIRQTIERIREALNDTSNKIIRVISTQLIEAGVDIDFPVVFRQEAGLDSILQAAGRCNREGRLGIADTYVFNLDKPLPKGSLSEANEARKSMGKIVDWLSPQAMTTYFRQLYCRCNSFDEKGVIGLLRQNSRINEMDFEQAAQAFKLIEERGRNVIVNYVDSLEFVAKIKKNGFSYELSKKIGNFMVNINERDFQSLLKQGLLEEVIEGIYLLPDREQYSSETGLTTHNHWLDEILIQ</sequence>
<dbReference type="SUPFAM" id="SSF52540">
    <property type="entry name" value="P-loop containing nucleoside triphosphate hydrolases"/>
    <property type="match status" value="1"/>
</dbReference>
<evidence type="ECO:0000256" key="3">
    <source>
        <dbReference type="ARBA" id="ARBA00022722"/>
    </source>
</evidence>
<keyword evidence="6 11" id="KW-0378">Hydrolase</keyword>
<gene>
    <name evidence="11" type="ORF">BACPLE_01069</name>
</gene>
<dbReference type="EC" id="3.1.-.-" evidence="11"/>
<dbReference type="SMART" id="SM00487">
    <property type="entry name" value="DEXDc"/>
    <property type="match status" value="1"/>
</dbReference>
<evidence type="ECO:0000256" key="1">
    <source>
        <dbReference type="ARBA" id="ARBA00006847"/>
    </source>
</evidence>